<dbReference type="NCBIfam" id="TIGR01525">
    <property type="entry name" value="ATPase-IB_hvy"/>
    <property type="match status" value="1"/>
</dbReference>
<evidence type="ECO:0000256" key="6">
    <source>
        <dbReference type="ARBA" id="ARBA00022840"/>
    </source>
</evidence>
<dbReference type="PROSITE" id="PS00154">
    <property type="entry name" value="ATPASE_E1_E2"/>
    <property type="match status" value="1"/>
</dbReference>
<keyword evidence="5 10" id="KW-0547">Nucleotide-binding</keyword>
<dbReference type="Gene3D" id="2.70.150.10">
    <property type="entry name" value="Calcium-transporting ATPase, cytoplasmic transduction domain A"/>
    <property type="match status" value="1"/>
</dbReference>
<dbReference type="AlphaFoldDB" id="U4KL52"/>
<dbReference type="SUPFAM" id="SSF56784">
    <property type="entry name" value="HAD-like"/>
    <property type="match status" value="1"/>
</dbReference>
<dbReference type="InterPro" id="IPR036412">
    <property type="entry name" value="HAD-like_sf"/>
</dbReference>
<feature type="transmembrane region" description="Helical" evidence="10">
    <location>
        <begin position="145"/>
        <end position="164"/>
    </location>
</feature>
<dbReference type="PRINTS" id="PR00119">
    <property type="entry name" value="CATATPASE"/>
</dbReference>
<dbReference type="RefSeq" id="WP_026659876.1">
    <property type="nucleotide sequence ID" value="NC_022538.1"/>
</dbReference>
<evidence type="ECO:0000256" key="3">
    <source>
        <dbReference type="ARBA" id="ARBA00022692"/>
    </source>
</evidence>
<name>U4KL52_ALTPJ</name>
<dbReference type="InterPro" id="IPR006121">
    <property type="entry name" value="HMA_dom"/>
</dbReference>
<evidence type="ECO:0000256" key="1">
    <source>
        <dbReference type="ARBA" id="ARBA00004651"/>
    </source>
</evidence>
<dbReference type="GO" id="GO:0005524">
    <property type="term" value="F:ATP binding"/>
    <property type="evidence" value="ECO:0007669"/>
    <property type="project" value="UniProtKB-UniRule"/>
</dbReference>
<keyword evidence="10" id="KW-1003">Cell membrane</keyword>
<dbReference type="GO" id="GO:0055070">
    <property type="term" value="P:copper ion homeostasis"/>
    <property type="evidence" value="ECO:0007669"/>
    <property type="project" value="TreeGrafter"/>
</dbReference>
<evidence type="ECO:0000313" key="12">
    <source>
        <dbReference type="EMBL" id="CCV64463.1"/>
    </source>
</evidence>
<dbReference type="Gene3D" id="3.40.1110.10">
    <property type="entry name" value="Calcium-transporting ATPase, cytoplasmic domain N"/>
    <property type="match status" value="1"/>
</dbReference>
<proteinExistence type="inferred from homology"/>
<dbReference type="SUPFAM" id="SSF55008">
    <property type="entry name" value="HMA, heavy metal-associated domain"/>
    <property type="match status" value="1"/>
</dbReference>
<reference evidence="12 13" key="1">
    <citation type="journal article" date="2013" name="J. Mol. Microbiol. Biotechnol.">
        <title>Analysis of the Complete Genomes of Acholeplasma brassicae , A. palmae and A. laidlawii and Their Comparison to the Obligate Parasites from ' Candidatus Phytoplasma'.</title>
        <authorList>
            <person name="Kube M."/>
            <person name="Siewert C."/>
            <person name="Migdoll A.M."/>
            <person name="Duduk B."/>
            <person name="Holz S."/>
            <person name="Rabus R."/>
            <person name="Seemuller E."/>
            <person name="Mitrovic J."/>
            <person name="Muller I."/>
            <person name="Buttner C."/>
            <person name="Reinhardt R."/>
        </authorList>
    </citation>
    <scope>NUCLEOTIDE SEQUENCE [LARGE SCALE GENOMIC DNA]</scope>
    <source>
        <strain evidence="12 13">J233</strain>
    </source>
</reference>
<sequence length="716" mass="78844">MRKSVKVSNITCAQCAKTIENYYKKQDGVDAKVLVSAKKVIFNYDERKTNEHTLLEGLQSIGYYPVINSEDQIKALRKDRIDLFIAVIFSIPLLWTMFAHLNIPLPVPDILMNGYFQWIITTPVQFYAGRRFYKAAYEQLKNKAFGMDVLVVIGTMAAYIYSIYQVFMHHGTSHHYDLYFETSAVIFLMVLIGNYFESRVKEKTSDSLQALMSLGAKEARIKINNETQTVLVEEVKIGDIVVVLANEKIPLDGTVVSGTSYLDESMITGESMPAFKEIGSKVVGASMNLTETLEISVSATGSDTVLSKIIQTVEETALIKPKVQRVADRIANYFVPAVIVISILVFIIQLIISKDINIAFSTSIAVLVISCPCALGLATPTSISVASGISFKKGILYKGGEFFEIAHELKAIAFDKTGTLTNGTPKVVGFYGDKSTYAYTASLEAHSNHPLALAVLEDFTDEYLEVKSFNVLLGIGLNGMINGKNIYVGSKKILDQLKIEQTFDTYETLSSEGKTVIFTIVDGILVNMIAIQDELKESAKNLILELKRRNITPYMITGDNEKTATYIASQVGIDKVFSEVLPHQKAEIIKDIQKQGFKTAFVGDGINDAPALKMADIGFAIGSGSDIAIDTSDVTLMSSSLGLVVDAIDLSKATLRNIYLNFFWAFIYNIIMIPVAAMGFINPALAGIGMGFSSIAVVLNALSLKLFKFKYKENEE</sequence>
<feature type="transmembrane region" description="Helical" evidence="10">
    <location>
        <begin position="358"/>
        <end position="378"/>
    </location>
</feature>
<feature type="transmembrane region" description="Helical" evidence="10">
    <location>
        <begin position="330"/>
        <end position="352"/>
    </location>
</feature>
<feature type="transmembrane region" description="Helical" evidence="10">
    <location>
        <begin position="176"/>
        <end position="196"/>
    </location>
</feature>
<dbReference type="NCBIfam" id="TIGR01494">
    <property type="entry name" value="ATPase_P-type"/>
    <property type="match status" value="1"/>
</dbReference>
<dbReference type="InterPro" id="IPR023298">
    <property type="entry name" value="ATPase_P-typ_TM_dom_sf"/>
</dbReference>
<dbReference type="Gene3D" id="3.30.70.100">
    <property type="match status" value="1"/>
</dbReference>
<dbReference type="Pfam" id="PF00403">
    <property type="entry name" value="HMA"/>
    <property type="match status" value="1"/>
</dbReference>
<dbReference type="FunFam" id="2.70.150.10:FF:000002">
    <property type="entry name" value="Copper-transporting ATPase 1, putative"/>
    <property type="match status" value="1"/>
</dbReference>
<keyword evidence="9 10" id="KW-0472">Membrane</keyword>
<dbReference type="Pfam" id="PF00702">
    <property type="entry name" value="Hydrolase"/>
    <property type="match status" value="1"/>
</dbReference>
<dbReference type="OrthoDB" id="9813266at2"/>
<evidence type="ECO:0000256" key="5">
    <source>
        <dbReference type="ARBA" id="ARBA00022741"/>
    </source>
</evidence>
<dbReference type="EC" id="3.6.3.4" evidence="12"/>
<keyword evidence="13" id="KW-1185">Reference proteome</keyword>
<evidence type="ECO:0000256" key="9">
    <source>
        <dbReference type="ARBA" id="ARBA00023136"/>
    </source>
</evidence>
<keyword evidence="3 10" id="KW-0812">Transmembrane</keyword>
<dbReference type="SFLD" id="SFLDS00003">
    <property type="entry name" value="Haloacid_Dehalogenase"/>
    <property type="match status" value="1"/>
</dbReference>
<evidence type="ECO:0000256" key="8">
    <source>
        <dbReference type="ARBA" id="ARBA00022989"/>
    </source>
</evidence>
<evidence type="ECO:0000259" key="11">
    <source>
        <dbReference type="PROSITE" id="PS50846"/>
    </source>
</evidence>
<dbReference type="InterPro" id="IPR036163">
    <property type="entry name" value="HMA_dom_sf"/>
</dbReference>
<dbReference type="STRING" id="1318466.BN85408860"/>
<feature type="transmembrane region" description="Helical" evidence="10">
    <location>
        <begin position="658"/>
        <end position="681"/>
    </location>
</feature>
<dbReference type="CDD" id="cd00371">
    <property type="entry name" value="HMA"/>
    <property type="match status" value="1"/>
</dbReference>
<dbReference type="InterPro" id="IPR008250">
    <property type="entry name" value="ATPase_P-typ_transduc_dom_A_sf"/>
</dbReference>
<dbReference type="NCBIfam" id="TIGR01511">
    <property type="entry name" value="ATPase-IB1_Cu"/>
    <property type="match status" value="1"/>
</dbReference>
<dbReference type="HOGENOM" id="CLU_001771_0_3_14"/>
<comment type="similarity">
    <text evidence="2 10">Belongs to the cation transport ATPase (P-type) (TC 3.A.3) family. Type IB subfamily.</text>
</comment>
<dbReference type="Proteomes" id="UP000032740">
    <property type="component" value="Chromosome"/>
</dbReference>
<dbReference type="Pfam" id="PF00122">
    <property type="entry name" value="E1-E2_ATPase"/>
    <property type="match status" value="1"/>
</dbReference>
<dbReference type="PRINTS" id="PR00943">
    <property type="entry name" value="CUATPASE"/>
</dbReference>
<feature type="transmembrane region" description="Helical" evidence="10">
    <location>
        <begin position="687"/>
        <end position="707"/>
    </location>
</feature>
<dbReference type="InterPro" id="IPR027256">
    <property type="entry name" value="P-typ_ATPase_IB"/>
</dbReference>
<evidence type="ECO:0000256" key="4">
    <source>
        <dbReference type="ARBA" id="ARBA00022723"/>
    </source>
</evidence>
<dbReference type="SFLD" id="SFLDF00027">
    <property type="entry name" value="p-type_atpase"/>
    <property type="match status" value="1"/>
</dbReference>
<feature type="domain" description="HMA" evidence="11">
    <location>
        <begin position="1"/>
        <end position="66"/>
    </location>
</feature>
<keyword evidence="6 10" id="KW-0067">ATP-binding</keyword>
<dbReference type="CDD" id="cd02094">
    <property type="entry name" value="P-type_ATPase_Cu-like"/>
    <property type="match status" value="1"/>
</dbReference>
<feature type="transmembrane region" description="Helical" evidence="10">
    <location>
        <begin position="83"/>
        <end position="103"/>
    </location>
</feature>
<dbReference type="InterPro" id="IPR023214">
    <property type="entry name" value="HAD_sf"/>
</dbReference>
<dbReference type="EMBL" id="FO681347">
    <property type="protein sequence ID" value="CCV64463.1"/>
    <property type="molecule type" value="Genomic_DNA"/>
</dbReference>
<dbReference type="InterPro" id="IPR023299">
    <property type="entry name" value="ATPase_P-typ_cyto_dom_N"/>
</dbReference>
<evidence type="ECO:0000256" key="2">
    <source>
        <dbReference type="ARBA" id="ARBA00006024"/>
    </source>
</evidence>
<dbReference type="GO" id="GO:0043682">
    <property type="term" value="F:P-type divalent copper transporter activity"/>
    <property type="evidence" value="ECO:0007669"/>
    <property type="project" value="TreeGrafter"/>
</dbReference>
<dbReference type="InterPro" id="IPR059000">
    <property type="entry name" value="ATPase_P-type_domA"/>
</dbReference>
<dbReference type="Gene3D" id="3.40.50.1000">
    <property type="entry name" value="HAD superfamily/HAD-like"/>
    <property type="match status" value="1"/>
</dbReference>
<dbReference type="InterPro" id="IPR018303">
    <property type="entry name" value="ATPase_P-typ_P_site"/>
</dbReference>
<dbReference type="SFLD" id="SFLDG00002">
    <property type="entry name" value="C1.7:_P-type_atpase_like"/>
    <property type="match status" value="1"/>
</dbReference>
<feature type="transmembrane region" description="Helical" evidence="10">
    <location>
        <begin position="115"/>
        <end position="133"/>
    </location>
</feature>
<dbReference type="PANTHER" id="PTHR43520:SF8">
    <property type="entry name" value="P-TYPE CU(+) TRANSPORTER"/>
    <property type="match status" value="1"/>
</dbReference>
<dbReference type="SUPFAM" id="SSF81665">
    <property type="entry name" value="Calcium ATPase, transmembrane domain M"/>
    <property type="match status" value="1"/>
</dbReference>
<keyword evidence="4 10" id="KW-0479">Metal-binding</keyword>
<keyword evidence="8 10" id="KW-1133">Transmembrane helix</keyword>
<organism evidence="12 13">
    <name type="scientific">Alteracholeplasma palmae (strain ATCC 49389 / J233)</name>
    <name type="common">Acholeplasma palmae</name>
    <dbReference type="NCBI Taxonomy" id="1318466"/>
    <lineage>
        <taxon>Bacteria</taxon>
        <taxon>Bacillati</taxon>
        <taxon>Mycoplasmatota</taxon>
        <taxon>Mollicutes</taxon>
        <taxon>Acholeplasmatales</taxon>
        <taxon>Acholeplasmataceae</taxon>
        <taxon>Acholeplasma</taxon>
    </lineage>
</organism>
<keyword evidence="12" id="KW-0378">Hydrolase</keyword>
<keyword evidence="7" id="KW-1278">Translocase</keyword>
<protein>
    <submittedName>
        <fullName evidence="12">Copper-exporting ATPase, P-type ATPase</fullName>
        <ecNumber evidence="12">3.6.3.4</ecNumber>
    </submittedName>
</protein>
<dbReference type="PROSITE" id="PS50846">
    <property type="entry name" value="HMA_2"/>
    <property type="match status" value="1"/>
</dbReference>
<dbReference type="InterPro" id="IPR044492">
    <property type="entry name" value="P_typ_ATPase_HD_dom"/>
</dbReference>
<evidence type="ECO:0000313" key="13">
    <source>
        <dbReference type="Proteomes" id="UP000032740"/>
    </source>
</evidence>
<dbReference type="GO" id="GO:0005507">
    <property type="term" value="F:copper ion binding"/>
    <property type="evidence" value="ECO:0007669"/>
    <property type="project" value="TreeGrafter"/>
</dbReference>
<gene>
    <name evidence="12" type="primary">copA</name>
    <name evidence="12" type="ORF">BN85408860</name>
</gene>
<dbReference type="InterPro" id="IPR001757">
    <property type="entry name" value="P_typ_ATPase"/>
</dbReference>
<dbReference type="SUPFAM" id="SSF81653">
    <property type="entry name" value="Calcium ATPase, transduction domain A"/>
    <property type="match status" value="1"/>
</dbReference>
<dbReference type="GO" id="GO:0016887">
    <property type="term" value="F:ATP hydrolysis activity"/>
    <property type="evidence" value="ECO:0007669"/>
    <property type="project" value="InterPro"/>
</dbReference>
<accession>U4KL52</accession>
<dbReference type="KEGG" id="apal:BN85408860"/>
<evidence type="ECO:0000256" key="7">
    <source>
        <dbReference type="ARBA" id="ARBA00022967"/>
    </source>
</evidence>
<dbReference type="PANTHER" id="PTHR43520">
    <property type="entry name" value="ATP7, ISOFORM B"/>
    <property type="match status" value="1"/>
</dbReference>
<evidence type="ECO:0000256" key="10">
    <source>
        <dbReference type="RuleBase" id="RU362081"/>
    </source>
</evidence>
<dbReference type="GO" id="GO:0005886">
    <property type="term" value="C:plasma membrane"/>
    <property type="evidence" value="ECO:0007669"/>
    <property type="project" value="UniProtKB-SubCell"/>
</dbReference>
<comment type="subcellular location">
    <subcellularLocation>
        <location evidence="1">Cell membrane</location>
        <topology evidence="1">Multi-pass membrane protein</topology>
    </subcellularLocation>
</comment>